<keyword evidence="3" id="KW-1133">Transmembrane helix</keyword>
<keyword evidence="3" id="KW-0472">Membrane</keyword>
<gene>
    <name evidence="4" type="ORF">V6X64_02430</name>
</gene>
<feature type="coiled-coil region" evidence="1">
    <location>
        <begin position="36"/>
        <end position="98"/>
    </location>
</feature>
<keyword evidence="5" id="KW-1185">Reference proteome</keyword>
<protein>
    <recommendedName>
        <fullName evidence="6">DUF2570 domain-containing protein</fullName>
    </recommendedName>
</protein>
<reference evidence="4 5" key="1">
    <citation type="submission" date="2024-02" db="EMBL/GenBank/DDBJ databases">
        <title>New especies of Spiribacter isolated from saline water.</title>
        <authorList>
            <person name="Leon M.J."/>
            <person name="De La Haba R."/>
            <person name="Sanchez-Porro C."/>
            <person name="Ventosa A."/>
        </authorList>
    </citation>
    <scope>NUCLEOTIDE SEQUENCE [LARGE SCALE GENOMIC DNA]</scope>
    <source>
        <strain evidence="5">ag22IC4-227</strain>
    </source>
</reference>
<keyword evidence="3" id="KW-0812">Transmembrane</keyword>
<dbReference type="EMBL" id="JBAKFJ010000001">
    <property type="protein sequence ID" value="MEX0385851.1"/>
    <property type="molecule type" value="Genomic_DNA"/>
</dbReference>
<evidence type="ECO:0000313" key="4">
    <source>
        <dbReference type="EMBL" id="MEX0385851.1"/>
    </source>
</evidence>
<feature type="transmembrane region" description="Helical" evidence="3">
    <location>
        <begin position="12"/>
        <end position="34"/>
    </location>
</feature>
<proteinExistence type="predicted"/>
<keyword evidence="1" id="KW-0175">Coiled coil</keyword>
<feature type="region of interest" description="Disordered" evidence="2">
    <location>
        <begin position="98"/>
        <end position="125"/>
    </location>
</feature>
<evidence type="ECO:0000256" key="1">
    <source>
        <dbReference type="SAM" id="Coils"/>
    </source>
</evidence>
<dbReference type="Proteomes" id="UP001556653">
    <property type="component" value="Unassembled WGS sequence"/>
</dbReference>
<sequence length="125" mass="13634">MSALLANLGLHLVGPRVMLGVLVAAAIALAVALWDLDRVRNKAHDAQNALDDAASTIADQQAEIKQINDLLDVKRAQVRQSHARLDAAAERLKALEESDADAKTWADRPVPDGIRHWLHNPDGRQ</sequence>
<evidence type="ECO:0008006" key="6">
    <source>
        <dbReference type="Google" id="ProtNLM"/>
    </source>
</evidence>
<comment type="caution">
    <text evidence="4">The sequence shown here is derived from an EMBL/GenBank/DDBJ whole genome shotgun (WGS) entry which is preliminary data.</text>
</comment>
<accession>A0ABV3S6U7</accession>
<evidence type="ECO:0000256" key="3">
    <source>
        <dbReference type="SAM" id="Phobius"/>
    </source>
</evidence>
<organism evidence="4 5">
    <name type="scientific">Spiribacter onubensis</name>
    <dbReference type="NCBI Taxonomy" id="3122420"/>
    <lineage>
        <taxon>Bacteria</taxon>
        <taxon>Pseudomonadati</taxon>
        <taxon>Pseudomonadota</taxon>
        <taxon>Gammaproteobacteria</taxon>
        <taxon>Chromatiales</taxon>
        <taxon>Ectothiorhodospiraceae</taxon>
        <taxon>Spiribacter</taxon>
    </lineage>
</organism>
<evidence type="ECO:0000313" key="5">
    <source>
        <dbReference type="Proteomes" id="UP001556653"/>
    </source>
</evidence>
<evidence type="ECO:0000256" key="2">
    <source>
        <dbReference type="SAM" id="MobiDB-lite"/>
    </source>
</evidence>
<name>A0ABV3S6U7_9GAMM</name>